<dbReference type="InterPro" id="IPR049625">
    <property type="entry name" value="Glyco_transf_61_cat"/>
</dbReference>
<accession>A0A1G6UKV1</accession>
<reference evidence="2 3" key="1">
    <citation type="submission" date="2016-10" db="EMBL/GenBank/DDBJ databases">
        <authorList>
            <person name="de Groot N.N."/>
        </authorList>
    </citation>
    <scope>NUCLEOTIDE SEQUENCE [LARGE SCALE GENOMIC DNA]</scope>
    <source>
        <strain evidence="2 3">DSM 22220</strain>
    </source>
</reference>
<name>A0A1G6UKV1_9RHOB</name>
<evidence type="ECO:0000313" key="2">
    <source>
        <dbReference type="EMBL" id="SDD41909.1"/>
    </source>
</evidence>
<evidence type="ECO:0000313" key="3">
    <source>
        <dbReference type="Proteomes" id="UP000199344"/>
    </source>
</evidence>
<proteinExistence type="predicted"/>
<dbReference type="Proteomes" id="UP000199344">
    <property type="component" value="Unassembled WGS sequence"/>
</dbReference>
<dbReference type="STRING" id="591205.SAMN05421538_101573"/>
<dbReference type="AlphaFoldDB" id="A0A1G6UKV1"/>
<feature type="domain" description="Glycosyltransferase 61 catalytic" evidence="1">
    <location>
        <begin position="89"/>
        <end position="261"/>
    </location>
</feature>
<dbReference type="OrthoDB" id="7843421at2"/>
<dbReference type="RefSeq" id="WP_143025612.1">
    <property type="nucleotide sequence ID" value="NZ_FNAH01000001.1"/>
</dbReference>
<keyword evidence="3" id="KW-1185">Reference proteome</keyword>
<dbReference type="GO" id="GO:0016757">
    <property type="term" value="F:glycosyltransferase activity"/>
    <property type="evidence" value="ECO:0007669"/>
    <property type="project" value="InterPro"/>
</dbReference>
<evidence type="ECO:0000259" key="1">
    <source>
        <dbReference type="Pfam" id="PF04577"/>
    </source>
</evidence>
<sequence length="373" mass="41327">MSFDPTQSLAGDIRTVESALIVPFAPGKTRGLRRPSGVFDASGSYLPLGQCFRNSTTPVTVEPTEETPQIAEETLNGTWLFGGMLYGHFGHFLVESTARLWAIPHVRDKLDGVIFLTKKQVTWPRRFVRPLLPLLEMFGPPCANSEGAVRPTRVERLVLAPQGFGTGDMIGGCPEYRQFVRAHFGRDIAPAGAEKIYISRSRLFSKRGRYLGEAALERMFAAEGYRIFHPQDLPISEQIAQYKAARVIVSSDNSALHLAGFYTGPEVRVGIILRRPGGIVADFMRQFRHFAGRAPVVIDALSGRQYQFESADRRQVSEIYAELDFPRLTAALHDHGFLQQSHGAAFPGRVEMDAEVATLSERLGQAVVPVEMP</sequence>
<gene>
    <name evidence="2" type="ORF">SAMN05421538_101573</name>
</gene>
<organism evidence="2 3">
    <name type="scientific">Paracoccus isoporae</name>
    <dbReference type="NCBI Taxonomy" id="591205"/>
    <lineage>
        <taxon>Bacteria</taxon>
        <taxon>Pseudomonadati</taxon>
        <taxon>Pseudomonadota</taxon>
        <taxon>Alphaproteobacteria</taxon>
        <taxon>Rhodobacterales</taxon>
        <taxon>Paracoccaceae</taxon>
        <taxon>Paracoccus</taxon>
    </lineage>
</organism>
<protein>
    <recommendedName>
        <fullName evidence="1">Glycosyltransferase 61 catalytic domain-containing protein</fullName>
    </recommendedName>
</protein>
<dbReference type="EMBL" id="FNAH01000001">
    <property type="protein sequence ID" value="SDD41909.1"/>
    <property type="molecule type" value="Genomic_DNA"/>
</dbReference>
<dbReference type="Pfam" id="PF04577">
    <property type="entry name" value="Glyco_transf_61"/>
    <property type="match status" value="1"/>
</dbReference>